<dbReference type="SUPFAM" id="SSF52540">
    <property type="entry name" value="P-loop containing nucleoside triphosphate hydrolases"/>
    <property type="match status" value="1"/>
</dbReference>
<dbReference type="GO" id="GO:0003677">
    <property type="term" value="F:DNA binding"/>
    <property type="evidence" value="ECO:0007669"/>
    <property type="project" value="InterPro"/>
</dbReference>
<dbReference type="SMART" id="SM00530">
    <property type="entry name" value="HTH_XRE"/>
    <property type="match status" value="1"/>
</dbReference>
<evidence type="ECO:0000256" key="1">
    <source>
        <dbReference type="SAM" id="MobiDB-lite"/>
    </source>
</evidence>
<dbReference type="Gene3D" id="1.10.260.40">
    <property type="entry name" value="lambda repressor-like DNA-binding domains"/>
    <property type="match status" value="1"/>
</dbReference>
<protein>
    <submittedName>
        <fullName evidence="3">XRE family transcriptional regulator</fullName>
    </submittedName>
</protein>
<name>A0A810MW95_9ACTN</name>
<dbReference type="InterPro" id="IPR027417">
    <property type="entry name" value="P-loop_NTPase"/>
</dbReference>
<dbReference type="EMBL" id="AP023359">
    <property type="protein sequence ID" value="BCJ65437.1"/>
    <property type="molecule type" value="Genomic_DNA"/>
</dbReference>
<dbReference type="SUPFAM" id="SSF47413">
    <property type="entry name" value="lambda repressor-like DNA-binding domains"/>
    <property type="match status" value="1"/>
</dbReference>
<accession>A0A810MW95</accession>
<dbReference type="AlphaFoldDB" id="A0A810MW95"/>
<organism evidence="3 4">
    <name type="scientific">Polymorphospora rubra</name>
    <dbReference type="NCBI Taxonomy" id="338584"/>
    <lineage>
        <taxon>Bacteria</taxon>
        <taxon>Bacillati</taxon>
        <taxon>Actinomycetota</taxon>
        <taxon>Actinomycetes</taxon>
        <taxon>Micromonosporales</taxon>
        <taxon>Micromonosporaceae</taxon>
        <taxon>Polymorphospora</taxon>
    </lineage>
</organism>
<dbReference type="InterPro" id="IPR011990">
    <property type="entry name" value="TPR-like_helical_dom_sf"/>
</dbReference>
<proteinExistence type="predicted"/>
<dbReference type="Gene3D" id="3.40.50.300">
    <property type="entry name" value="P-loop containing nucleotide triphosphate hydrolases"/>
    <property type="match status" value="1"/>
</dbReference>
<dbReference type="PRINTS" id="PR00364">
    <property type="entry name" value="DISEASERSIST"/>
</dbReference>
<keyword evidence="4" id="KW-1185">Reference proteome</keyword>
<dbReference type="PROSITE" id="PS50943">
    <property type="entry name" value="HTH_CROC1"/>
    <property type="match status" value="1"/>
</dbReference>
<dbReference type="RefSeq" id="WP_212824885.1">
    <property type="nucleotide sequence ID" value="NZ_AP023359.1"/>
</dbReference>
<feature type="domain" description="HTH cro/C1-type" evidence="2">
    <location>
        <begin position="34"/>
        <end position="89"/>
    </location>
</feature>
<dbReference type="Gene3D" id="1.25.40.10">
    <property type="entry name" value="Tetratricopeptide repeat domain"/>
    <property type="match status" value="1"/>
</dbReference>
<dbReference type="PANTHER" id="PTHR47691:SF3">
    <property type="entry name" value="HTH-TYPE TRANSCRIPTIONAL REGULATOR RV0890C-RELATED"/>
    <property type="match status" value="1"/>
</dbReference>
<dbReference type="PANTHER" id="PTHR47691">
    <property type="entry name" value="REGULATOR-RELATED"/>
    <property type="match status" value="1"/>
</dbReference>
<feature type="region of interest" description="Disordered" evidence="1">
    <location>
        <begin position="1"/>
        <end position="27"/>
    </location>
</feature>
<dbReference type="Proteomes" id="UP000680866">
    <property type="component" value="Chromosome"/>
</dbReference>
<dbReference type="KEGG" id="pry:Prubr_24580"/>
<dbReference type="InterPro" id="IPR010982">
    <property type="entry name" value="Lambda_DNA-bd_dom_sf"/>
</dbReference>
<dbReference type="Pfam" id="PF13560">
    <property type="entry name" value="HTH_31"/>
    <property type="match status" value="1"/>
</dbReference>
<evidence type="ECO:0000313" key="4">
    <source>
        <dbReference type="Proteomes" id="UP000680866"/>
    </source>
</evidence>
<sequence>MTLSDHDDCDPSEQSTDPSAQGRDEGGAGFDELLRQRRLAAGLTQADLAARAGIGVRTVRDLERGRSSRPQRTTVALLGTALGLTGSDRDAFLVAARGATALPVGAAAAEPAAGTPGAAPAVADTAPRTFGLPAPVQLIGRDADVAEIADLITAGPAAGIVNLVGLAGVGKTGLALAVGARLGAAHPGGVAGIVITEESSAGEVLAAIATVFGVGRSADLAARLAGAQALLVVDAVERAPDAVAEILRSLAASAPTLRILATGRHPVGVPGERVWPVAPLEVPPAEAGADLASVARYPAAALFLARLRQVRRDPLDPGEVSALADLVRRLGGLPLALELAAARGRVLDLNEMLDRYGDRVLDLASRPATREAVAVNLRDAVAASYRLLEPGEQAALRRLSMFRNRWSVELAEAMLADVPGPDGDPVGTSDQVPLLDRLVALGLLSVRGSGPYRFRLLDVVRDFAVEQAAAVGETTPIRRRHAMIFARLAGRIAGELTGANLPAGVGRLDEVSSDLSAALAHSANDDPHTALFLASRLPRWWRFRGRDVAGRQWLRRVLDDPRTSDADPTTRAWAKVGLGQLAAEHHAGRQELPAVEEALATFQRLGDVAGELAAHTILCRVWTAAGGYDRARRHGEAVLALASRTSRVRDMAVAQNNLTWHEIRVGDLRAARRRLAAVDQLAAQCGDDRLRALTVANLAEVARLDGRYADAVTLGRRASAALADLGDPGHRRRVLGTVGLALAQDGRLDEAAAVLAELRARPAGAVAEPCPADEPDPSAIRELPPGYGACASIEATMALRRGDRELAAEWYAVAARTYASGHDLRDVAEALVGLVATTDDPPERTAVRDRLAAVCVEGGITLLPGERVLIRSSGAVPSAQRRTGAPAGSQ</sequence>
<evidence type="ECO:0000313" key="3">
    <source>
        <dbReference type="EMBL" id="BCJ65437.1"/>
    </source>
</evidence>
<reference evidence="3" key="1">
    <citation type="submission" date="2020-08" db="EMBL/GenBank/DDBJ databases">
        <title>Whole genome shotgun sequence of Polymorphospora rubra NBRC 101157.</title>
        <authorList>
            <person name="Komaki H."/>
            <person name="Tamura T."/>
        </authorList>
    </citation>
    <scope>NUCLEOTIDE SEQUENCE</scope>
    <source>
        <strain evidence="3">NBRC 101157</strain>
    </source>
</reference>
<gene>
    <name evidence="3" type="ORF">Prubr_24580</name>
</gene>
<dbReference type="InterPro" id="IPR001387">
    <property type="entry name" value="Cro/C1-type_HTH"/>
</dbReference>
<evidence type="ECO:0000259" key="2">
    <source>
        <dbReference type="PROSITE" id="PS50943"/>
    </source>
</evidence>
<dbReference type="SUPFAM" id="SSF48452">
    <property type="entry name" value="TPR-like"/>
    <property type="match status" value="1"/>
</dbReference>
<dbReference type="CDD" id="cd00093">
    <property type="entry name" value="HTH_XRE"/>
    <property type="match status" value="1"/>
</dbReference>